<proteinExistence type="predicted"/>
<evidence type="ECO:0000256" key="2">
    <source>
        <dbReference type="SAM" id="Phobius"/>
    </source>
</evidence>
<feature type="transmembrane region" description="Helical" evidence="2">
    <location>
        <begin position="411"/>
        <end position="435"/>
    </location>
</feature>
<evidence type="ECO:0000256" key="3">
    <source>
        <dbReference type="SAM" id="SignalP"/>
    </source>
</evidence>
<keyword evidence="2" id="KW-1133">Transmembrane helix</keyword>
<accession>A0AAN8P9Z2</accession>
<evidence type="ECO:0000256" key="1">
    <source>
        <dbReference type="SAM" id="MobiDB-lite"/>
    </source>
</evidence>
<evidence type="ECO:0000313" key="5">
    <source>
        <dbReference type="Proteomes" id="UP001347796"/>
    </source>
</evidence>
<comment type="caution">
    <text evidence="4">The sequence shown here is derived from an EMBL/GenBank/DDBJ whole genome shotgun (WGS) entry which is preliminary data.</text>
</comment>
<keyword evidence="5" id="KW-1185">Reference proteome</keyword>
<feature type="compositionally biased region" description="Low complexity" evidence="1">
    <location>
        <begin position="211"/>
        <end position="297"/>
    </location>
</feature>
<keyword evidence="2" id="KW-0812">Transmembrane</keyword>
<dbReference type="EMBL" id="JAZGQO010000014">
    <property type="protein sequence ID" value="KAK6171464.1"/>
    <property type="molecule type" value="Genomic_DNA"/>
</dbReference>
<sequence>MAGLCLVYFLIINSVLVEAVGRDCEQKNTEGNSTSDTQIDVKCETVLQKPPTQIQQTKTQINTKQNSITLQINPNLPKTSYEKFIFYPRTTTTKSTLHQESKPQSNTVSSKVRPTTSSTLAVTLKLERTTILSNIPLIIPEPKTTQIQQTINQIETQLNSITIETDPTVSKTSDSKLILYSRQNTGVLNAPSPSHQHPLLVSKEYQPNPETSTTMPDTTSTIFPGSTSTTMPDTTSTTMSDNTSTTLPDTTSTTMSDTTSTTLADTTSTTMPDTTSATMSDTTTMPDTTSTTLLDTTSRVVLELGPTSTIQQEPTAQPTVIMPTTLSLTTASTRVIPSTPKAELTSTISQKDALNKTATKSPMPDNKSNTVASKPINPSILTNTIDKGHRTLADKLPGVITYDTSSTNIPVAAIIGGVGGVLLLGLTAVLLFIFIRKCPRNKIIEEAVTTYSSVDSTTKIIIPRPSYTRHLDTNSTYYQEISAVSSRENLVQMNSWRGSV</sequence>
<reference evidence="4 5" key="1">
    <citation type="submission" date="2024-01" db="EMBL/GenBank/DDBJ databases">
        <title>The genome of the rayed Mediterranean limpet Patella caerulea (Linnaeus, 1758).</title>
        <authorList>
            <person name="Anh-Thu Weber A."/>
            <person name="Halstead-Nussloch G."/>
        </authorList>
    </citation>
    <scope>NUCLEOTIDE SEQUENCE [LARGE SCALE GENOMIC DNA]</scope>
    <source>
        <strain evidence="4">AATW-2023a</strain>
        <tissue evidence="4">Whole specimen</tissue>
    </source>
</reference>
<feature type="chain" id="PRO_5042842353" evidence="3">
    <location>
        <begin position="20"/>
        <end position="500"/>
    </location>
</feature>
<feature type="region of interest" description="Disordered" evidence="1">
    <location>
        <begin position="339"/>
        <end position="381"/>
    </location>
</feature>
<evidence type="ECO:0000313" key="4">
    <source>
        <dbReference type="EMBL" id="KAK6171464.1"/>
    </source>
</evidence>
<name>A0AAN8P9Z2_PATCE</name>
<dbReference type="Proteomes" id="UP001347796">
    <property type="component" value="Unassembled WGS sequence"/>
</dbReference>
<organism evidence="4 5">
    <name type="scientific">Patella caerulea</name>
    <name type="common">Rayed Mediterranean limpet</name>
    <dbReference type="NCBI Taxonomy" id="87958"/>
    <lineage>
        <taxon>Eukaryota</taxon>
        <taxon>Metazoa</taxon>
        <taxon>Spiralia</taxon>
        <taxon>Lophotrochozoa</taxon>
        <taxon>Mollusca</taxon>
        <taxon>Gastropoda</taxon>
        <taxon>Patellogastropoda</taxon>
        <taxon>Patelloidea</taxon>
        <taxon>Patellidae</taxon>
        <taxon>Patella</taxon>
    </lineage>
</organism>
<dbReference type="AlphaFoldDB" id="A0AAN8P9Z2"/>
<keyword evidence="3" id="KW-0732">Signal</keyword>
<feature type="compositionally biased region" description="Polar residues" evidence="1">
    <location>
        <begin position="344"/>
        <end position="372"/>
    </location>
</feature>
<gene>
    <name evidence="4" type="ORF">SNE40_019650</name>
</gene>
<keyword evidence="2" id="KW-0472">Membrane</keyword>
<feature type="region of interest" description="Disordered" evidence="1">
    <location>
        <begin position="205"/>
        <end position="297"/>
    </location>
</feature>
<feature type="signal peptide" evidence="3">
    <location>
        <begin position="1"/>
        <end position="19"/>
    </location>
</feature>
<protein>
    <submittedName>
        <fullName evidence="4">Uncharacterized protein</fullName>
    </submittedName>
</protein>
<feature type="region of interest" description="Disordered" evidence="1">
    <location>
        <begin position="94"/>
        <end position="113"/>
    </location>
</feature>